<comment type="caution">
    <text evidence="1">The sequence shown here is derived from an EMBL/GenBank/DDBJ whole genome shotgun (WGS) entry which is preliminary data.</text>
</comment>
<proteinExistence type="predicted"/>
<dbReference type="RefSeq" id="WP_234901528.1">
    <property type="nucleotide sequence ID" value="NZ_JAANOW010000002.1"/>
</dbReference>
<accession>A0A7X5U1Z5</accession>
<keyword evidence="2" id="KW-1185">Reference proteome</keyword>
<evidence type="ECO:0000313" key="1">
    <source>
        <dbReference type="EMBL" id="NIH96931.1"/>
    </source>
</evidence>
<gene>
    <name evidence="1" type="ORF">FHU31_003921</name>
</gene>
<dbReference type="AlphaFoldDB" id="A0A7X5U1Z5"/>
<name>A0A7X5U1Z5_9MYCO</name>
<dbReference type="Proteomes" id="UP000547444">
    <property type="component" value="Unassembled WGS sequence"/>
</dbReference>
<reference evidence="1 2" key="1">
    <citation type="submission" date="2020-03" db="EMBL/GenBank/DDBJ databases">
        <title>Sequencing the genomes of 1000 actinobacteria strains.</title>
        <authorList>
            <person name="Klenk H.-P."/>
        </authorList>
    </citation>
    <scope>NUCLEOTIDE SEQUENCE [LARGE SCALE GENOMIC DNA]</scope>
    <source>
        <strain evidence="1 2">DSM 44556</strain>
    </source>
</reference>
<organism evidence="1 2">
    <name type="scientific">Mycolicibacterium fluoranthenivorans</name>
    <dbReference type="NCBI Taxonomy" id="258505"/>
    <lineage>
        <taxon>Bacteria</taxon>
        <taxon>Bacillati</taxon>
        <taxon>Actinomycetota</taxon>
        <taxon>Actinomycetes</taxon>
        <taxon>Mycobacteriales</taxon>
        <taxon>Mycobacteriaceae</taxon>
        <taxon>Mycolicibacterium</taxon>
    </lineage>
</organism>
<dbReference type="EMBL" id="JAANOW010000002">
    <property type="protein sequence ID" value="NIH96931.1"/>
    <property type="molecule type" value="Genomic_DNA"/>
</dbReference>
<sequence length="53" mass="5516">MAVSKMLGHASFVTTITVYADYITEGDGGKAAPLRRPIAGGLGTNIVPMRRPG</sequence>
<evidence type="ECO:0000313" key="2">
    <source>
        <dbReference type="Proteomes" id="UP000547444"/>
    </source>
</evidence>
<protein>
    <submittedName>
        <fullName evidence="1">Integrase</fullName>
    </submittedName>
</protein>